<accession>A0AAE0VQ80</accession>
<gene>
    <name evidence="1" type="ORF">CHS0354_037357</name>
</gene>
<organism evidence="1 2">
    <name type="scientific">Potamilus streckersoni</name>
    <dbReference type="NCBI Taxonomy" id="2493646"/>
    <lineage>
        <taxon>Eukaryota</taxon>
        <taxon>Metazoa</taxon>
        <taxon>Spiralia</taxon>
        <taxon>Lophotrochozoa</taxon>
        <taxon>Mollusca</taxon>
        <taxon>Bivalvia</taxon>
        <taxon>Autobranchia</taxon>
        <taxon>Heteroconchia</taxon>
        <taxon>Palaeoheterodonta</taxon>
        <taxon>Unionida</taxon>
        <taxon>Unionoidea</taxon>
        <taxon>Unionidae</taxon>
        <taxon>Ambleminae</taxon>
        <taxon>Lampsilini</taxon>
        <taxon>Potamilus</taxon>
    </lineage>
</organism>
<reference evidence="1" key="2">
    <citation type="journal article" date="2021" name="Genome Biol. Evol.">
        <title>Developing a high-quality reference genome for a parasitic bivalve with doubly uniparental inheritance (Bivalvia: Unionida).</title>
        <authorList>
            <person name="Smith C.H."/>
        </authorList>
    </citation>
    <scope>NUCLEOTIDE SEQUENCE</scope>
    <source>
        <strain evidence="1">CHS0354</strain>
        <tissue evidence="1">Mantle</tissue>
    </source>
</reference>
<comment type="caution">
    <text evidence="1">The sequence shown here is derived from an EMBL/GenBank/DDBJ whole genome shotgun (WGS) entry which is preliminary data.</text>
</comment>
<reference evidence="1" key="3">
    <citation type="submission" date="2023-05" db="EMBL/GenBank/DDBJ databases">
        <authorList>
            <person name="Smith C.H."/>
        </authorList>
    </citation>
    <scope>NUCLEOTIDE SEQUENCE</scope>
    <source>
        <strain evidence="1">CHS0354</strain>
        <tissue evidence="1">Mantle</tissue>
    </source>
</reference>
<dbReference type="Proteomes" id="UP001195483">
    <property type="component" value="Unassembled WGS sequence"/>
</dbReference>
<keyword evidence="2" id="KW-1185">Reference proteome</keyword>
<proteinExistence type="predicted"/>
<reference evidence="1" key="1">
    <citation type="journal article" date="2021" name="Genome Biol. Evol.">
        <title>A High-Quality Reference Genome for a Parasitic Bivalve with Doubly Uniparental Inheritance (Bivalvia: Unionida).</title>
        <authorList>
            <person name="Smith C.H."/>
        </authorList>
    </citation>
    <scope>NUCLEOTIDE SEQUENCE</scope>
    <source>
        <strain evidence="1">CHS0354</strain>
    </source>
</reference>
<evidence type="ECO:0000313" key="1">
    <source>
        <dbReference type="EMBL" id="KAK3584985.1"/>
    </source>
</evidence>
<dbReference type="AlphaFoldDB" id="A0AAE0VQ80"/>
<name>A0AAE0VQ80_9BIVA</name>
<sequence>MDRICPRGKNRGHSPMDCKSSLAGANLCKQGYIQYSCISIINFAVSAKKELGHSTSTASEIAKGLTKVT</sequence>
<protein>
    <submittedName>
        <fullName evidence="1">Uncharacterized protein</fullName>
    </submittedName>
</protein>
<evidence type="ECO:0000313" key="2">
    <source>
        <dbReference type="Proteomes" id="UP001195483"/>
    </source>
</evidence>
<dbReference type="EMBL" id="JAEAOA010002185">
    <property type="protein sequence ID" value="KAK3584985.1"/>
    <property type="molecule type" value="Genomic_DNA"/>
</dbReference>